<evidence type="ECO:0000259" key="1">
    <source>
        <dbReference type="PROSITE" id="PS50181"/>
    </source>
</evidence>
<evidence type="ECO:0000313" key="2">
    <source>
        <dbReference type="EMBL" id="PWA50828.1"/>
    </source>
</evidence>
<evidence type="ECO:0000313" key="3">
    <source>
        <dbReference type="Proteomes" id="UP000245207"/>
    </source>
</evidence>
<reference evidence="2 3" key="1">
    <citation type="journal article" date="2018" name="Mol. Plant">
        <title>The genome of Artemisia annua provides insight into the evolution of Asteraceae family and artemisinin biosynthesis.</title>
        <authorList>
            <person name="Shen Q."/>
            <person name="Zhang L."/>
            <person name="Liao Z."/>
            <person name="Wang S."/>
            <person name="Yan T."/>
            <person name="Shi P."/>
            <person name="Liu M."/>
            <person name="Fu X."/>
            <person name="Pan Q."/>
            <person name="Wang Y."/>
            <person name="Lv Z."/>
            <person name="Lu X."/>
            <person name="Zhang F."/>
            <person name="Jiang W."/>
            <person name="Ma Y."/>
            <person name="Chen M."/>
            <person name="Hao X."/>
            <person name="Li L."/>
            <person name="Tang Y."/>
            <person name="Lv G."/>
            <person name="Zhou Y."/>
            <person name="Sun X."/>
            <person name="Brodelius P.E."/>
            <person name="Rose J.K.C."/>
            <person name="Tang K."/>
        </authorList>
    </citation>
    <scope>NUCLEOTIDE SEQUENCE [LARGE SCALE GENOMIC DNA]</scope>
    <source>
        <strain evidence="3">cv. Huhao1</strain>
        <tissue evidence="2">Leaf</tissue>
    </source>
</reference>
<keyword evidence="3" id="KW-1185">Reference proteome</keyword>
<protein>
    <submittedName>
        <fullName evidence="2">F-box domain, FBD domain, Leucine-rich repeat domain, L domain-like protein</fullName>
    </submittedName>
</protein>
<dbReference type="EMBL" id="PKPP01008392">
    <property type="protein sequence ID" value="PWA50828.1"/>
    <property type="molecule type" value="Genomic_DNA"/>
</dbReference>
<dbReference type="OrthoDB" id="594804at2759"/>
<accession>A0A2U1LPA9</accession>
<feature type="domain" description="F-box" evidence="1">
    <location>
        <begin position="9"/>
        <end position="58"/>
    </location>
</feature>
<dbReference type="PANTHER" id="PTHR31900">
    <property type="entry name" value="F-BOX/RNI SUPERFAMILY PROTEIN-RELATED"/>
    <property type="match status" value="1"/>
</dbReference>
<dbReference type="PANTHER" id="PTHR31900:SF27">
    <property type="entry name" value="FBD DOMAIN-CONTAINING PROTEIN"/>
    <property type="match status" value="1"/>
</dbReference>
<gene>
    <name evidence="2" type="ORF">CTI12_AA469260</name>
</gene>
<organism evidence="2 3">
    <name type="scientific">Artemisia annua</name>
    <name type="common">Sweet wormwood</name>
    <dbReference type="NCBI Taxonomy" id="35608"/>
    <lineage>
        <taxon>Eukaryota</taxon>
        <taxon>Viridiplantae</taxon>
        <taxon>Streptophyta</taxon>
        <taxon>Embryophyta</taxon>
        <taxon>Tracheophyta</taxon>
        <taxon>Spermatophyta</taxon>
        <taxon>Magnoliopsida</taxon>
        <taxon>eudicotyledons</taxon>
        <taxon>Gunneridae</taxon>
        <taxon>Pentapetalae</taxon>
        <taxon>asterids</taxon>
        <taxon>campanulids</taxon>
        <taxon>Asterales</taxon>
        <taxon>Asteraceae</taxon>
        <taxon>Asteroideae</taxon>
        <taxon>Anthemideae</taxon>
        <taxon>Artemisiinae</taxon>
        <taxon>Artemisia</taxon>
    </lineage>
</organism>
<name>A0A2U1LPA9_ARTAN</name>
<dbReference type="SUPFAM" id="SSF81383">
    <property type="entry name" value="F-box domain"/>
    <property type="match status" value="1"/>
</dbReference>
<sequence length="242" mass="27848">MASNLENEVDFISNMPDPILEMILQRLPTTEVVRTSVLSTRWSLLLMYHLYDLARRSLRIHAARDRKGKFPESFPNIKTLNLTTIDAFSMSVTICIDAANDPQGDFPASFPNLKTLELTTTIDAFTMKVLIHILRCSPNLECLRLIIEKELLTSEHWDLDEVEARGVMTRHLKRVEFLEFNGEQHKLGIARLLLEHGYELKEMLFSWCNEVSYHEKSVATMNELSEFHKASSTVKLIALLKD</sequence>
<dbReference type="STRING" id="35608.A0A2U1LPA9"/>
<comment type="caution">
    <text evidence="2">The sequence shown here is derived from an EMBL/GenBank/DDBJ whole genome shotgun (WGS) entry which is preliminary data.</text>
</comment>
<dbReference type="Pfam" id="PF00646">
    <property type="entry name" value="F-box"/>
    <property type="match status" value="1"/>
</dbReference>
<dbReference type="PROSITE" id="PS50181">
    <property type="entry name" value="FBOX"/>
    <property type="match status" value="1"/>
</dbReference>
<proteinExistence type="predicted"/>
<dbReference type="Proteomes" id="UP000245207">
    <property type="component" value="Unassembled WGS sequence"/>
</dbReference>
<dbReference type="InterPro" id="IPR001810">
    <property type="entry name" value="F-box_dom"/>
</dbReference>
<dbReference type="AlphaFoldDB" id="A0A2U1LPA9"/>
<dbReference type="InterPro" id="IPR036047">
    <property type="entry name" value="F-box-like_dom_sf"/>
</dbReference>
<dbReference type="InterPro" id="IPR050232">
    <property type="entry name" value="FBL13/AtMIF1-like"/>
</dbReference>